<name>A0AAW2PJJ2_SESRA</name>
<evidence type="ECO:0008006" key="2">
    <source>
        <dbReference type="Google" id="ProtNLM"/>
    </source>
</evidence>
<dbReference type="EMBL" id="JACGWJ010000017">
    <property type="protein sequence ID" value="KAL0355242.1"/>
    <property type="molecule type" value="Genomic_DNA"/>
</dbReference>
<gene>
    <name evidence="1" type="ORF">Sradi_3971100</name>
</gene>
<sequence length="118" mass="13432">MSTRESLHDTWEHFKGMLRRCPHHELPMWQQVQTFYNDVTLANRATIDAAAGGTIMKNFLSEASNIIDEITTNSYSYSYGLEKTDKRVIDIHRIDAITTLFVQMAALKQKVDNLGAAI</sequence>
<reference evidence="1" key="2">
    <citation type="journal article" date="2024" name="Plant">
        <title>Genomic evolution and insights into agronomic trait innovations of Sesamum species.</title>
        <authorList>
            <person name="Miao H."/>
            <person name="Wang L."/>
            <person name="Qu L."/>
            <person name="Liu H."/>
            <person name="Sun Y."/>
            <person name="Le M."/>
            <person name="Wang Q."/>
            <person name="Wei S."/>
            <person name="Zheng Y."/>
            <person name="Lin W."/>
            <person name="Duan Y."/>
            <person name="Cao H."/>
            <person name="Xiong S."/>
            <person name="Wang X."/>
            <person name="Wei L."/>
            <person name="Li C."/>
            <person name="Ma Q."/>
            <person name="Ju M."/>
            <person name="Zhao R."/>
            <person name="Li G."/>
            <person name="Mu C."/>
            <person name="Tian Q."/>
            <person name="Mei H."/>
            <person name="Zhang T."/>
            <person name="Gao T."/>
            <person name="Zhang H."/>
        </authorList>
    </citation>
    <scope>NUCLEOTIDE SEQUENCE</scope>
    <source>
        <strain evidence="1">G02</strain>
    </source>
</reference>
<reference evidence="1" key="1">
    <citation type="submission" date="2020-06" db="EMBL/GenBank/DDBJ databases">
        <authorList>
            <person name="Li T."/>
            <person name="Hu X."/>
            <person name="Zhang T."/>
            <person name="Song X."/>
            <person name="Zhang H."/>
            <person name="Dai N."/>
            <person name="Sheng W."/>
            <person name="Hou X."/>
            <person name="Wei L."/>
        </authorList>
    </citation>
    <scope>NUCLEOTIDE SEQUENCE</scope>
    <source>
        <strain evidence="1">G02</strain>
        <tissue evidence="1">Leaf</tissue>
    </source>
</reference>
<evidence type="ECO:0000313" key="1">
    <source>
        <dbReference type="EMBL" id="KAL0355242.1"/>
    </source>
</evidence>
<organism evidence="1">
    <name type="scientific">Sesamum radiatum</name>
    <name type="common">Black benniseed</name>
    <dbReference type="NCBI Taxonomy" id="300843"/>
    <lineage>
        <taxon>Eukaryota</taxon>
        <taxon>Viridiplantae</taxon>
        <taxon>Streptophyta</taxon>
        <taxon>Embryophyta</taxon>
        <taxon>Tracheophyta</taxon>
        <taxon>Spermatophyta</taxon>
        <taxon>Magnoliopsida</taxon>
        <taxon>eudicotyledons</taxon>
        <taxon>Gunneridae</taxon>
        <taxon>Pentapetalae</taxon>
        <taxon>asterids</taxon>
        <taxon>lamiids</taxon>
        <taxon>Lamiales</taxon>
        <taxon>Pedaliaceae</taxon>
        <taxon>Sesamum</taxon>
    </lineage>
</organism>
<proteinExistence type="predicted"/>
<comment type="caution">
    <text evidence="1">The sequence shown here is derived from an EMBL/GenBank/DDBJ whole genome shotgun (WGS) entry which is preliminary data.</text>
</comment>
<dbReference type="AlphaFoldDB" id="A0AAW2PJJ2"/>
<protein>
    <recommendedName>
        <fullName evidence="2">Retrotransposon gag protein</fullName>
    </recommendedName>
</protein>
<accession>A0AAW2PJJ2</accession>